<evidence type="ECO:0000313" key="5">
    <source>
        <dbReference type="Proteomes" id="UP001201812"/>
    </source>
</evidence>
<keyword evidence="5" id="KW-1185">Reference proteome</keyword>
<evidence type="ECO:0000256" key="2">
    <source>
        <dbReference type="SAM" id="SignalP"/>
    </source>
</evidence>
<evidence type="ECO:0000256" key="1">
    <source>
        <dbReference type="SAM" id="MobiDB-lite"/>
    </source>
</evidence>
<feature type="chain" id="PRO_5042211233" description="aECM cysteine-cradle domain-containing protein" evidence="2">
    <location>
        <begin position="32"/>
        <end position="913"/>
    </location>
</feature>
<dbReference type="PROSITE" id="PS51257">
    <property type="entry name" value="PROKAR_LIPOPROTEIN"/>
    <property type="match status" value="1"/>
</dbReference>
<keyword evidence="2" id="KW-0732">Signal</keyword>
<sequence>MNEIWRSNSVAISIFWLISLLLACFIGQNFAQESQRLIDVKKIIKGALDVIRTYPAPTALLQPLTPASPVPTSPATAIPLPIAPSQPYQSSRNQNALPSLNGQVRENANKSPVHHSHYMANAPSYQYNGYPSTTSLDPSVQPVRRIFAEPTETDMEKLFHLPADIIQRLAADAGYIEKDSDSVSEYMKYFINGQKRAESRTESKPDSAFSFGIQDNSKSFNFNGKQDLTTTPAPVIVAAGNPRIHMRTVNREGKLFQVPVVAIPQSNGEMTYLPFERLSDLSEALSKLVSTGQISVDEIAGSKTNNSSSDPKEHSSAKLSKPNPVNPLIDNASDAIATNQVPSQAMRKIFPVKDVVYPSNPGTESDNNDNKPEEHIMTEPTTTVSTTIVQSMSTMTTKKESETTAKMEEKRVVMTESKAFVQELDSDTVDKEDNTKVNGSKDEQITRTTIKAVEDEIVLNGKRYKLVADASKTSTNDPSKTLADALSRMLRTTPTQIPKNGPIPVDSDIIRQQIPGWDTSTNNEMVPFSEAVTATQLPHNRATFKISQQEKMPALPQERDLRFRPLRPEDIVNGKVLVEKGANTVRNGMGTVQIGEESARYGMNTVRSGMNLVGAQEEPAQVFYDTNGHPYPLSAASLPNAVENSPPRHQHLKGLSLFSRPTLPISSLEPMTTTTTELPLKMITEKQTFLVNNGGSRPVLISKLSSSEMRRKEELDQQMDPEQQIPFRRQYSLKELEQFYSVQKNKLNKIVERMKESKSQPLTKIYPQQRQIKIGLPRSSEEIRRKEADNLENGVEDIRRLSIQNIPRSVDNSAEKKLSRLEKLRRQFARERVMVARKTKRMFLSKINNSNQGKSDGKATEQNCLNIRSLARQYGTMDVEYFAKNNCRFIETYYPDLKCSKVNEYIAECQKYI</sequence>
<gene>
    <name evidence="4" type="ORF">DdX_00172</name>
</gene>
<name>A0AAD4NDA2_9BILA</name>
<dbReference type="Proteomes" id="UP001201812">
    <property type="component" value="Unassembled WGS sequence"/>
</dbReference>
<dbReference type="AlphaFoldDB" id="A0AAD4NDA2"/>
<proteinExistence type="predicted"/>
<evidence type="ECO:0000313" key="4">
    <source>
        <dbReference type="EMBL" id="KAI1728022.1"/>
    </source>
</evidence>
<dbReference type="Pfam" id="PF23626">
    <property type="entry name" value="CCD_aECM"/>
    <property type="match status" value="1"/>
</dbReference>
<feature type="signal peptide" evidence="2">
    <location>
        <begin position="1"/>
        <end position="31"/>
    </location>
</feature>
<dbReference type="PANTHER" id="PTHR37435">
    <property type="entry name" value="PROTEIN CBG14344"/>
    <property type="match status" value="1"/>
</dbReference>
<evidence type="ECO:0000259" key="3">
    <source>
        <dbReference type="Pfam" id="PF23626"/>
    </source>
</evidence>
<dbReference type="InterPro" id="IPR055352">
    <property type="entry name" value="CCD_aECM"/>
</dbReference>
<reference evidence="4" key="1">
    <citation type="submission" date="2022-01" db="EMBL/GenBank/DDBJ databases">
        <title>Genome Sequence Resource for Two Populations of Ditylenchus destructor, the Migratory Endoparasitic Phytonematode.</title>
        <authorList>
            <person name="Zhang H."/>
            <person name="Lin R."/>
            <person name="Xie B."/>
        </authorList>
    </citation>
    <scope>NUCLEOTIDE SEQUENCE</scope>
    <source>
        <strain evidence="4">BazhouSP</strain>
    </source>
</reference>
<organism evidence="4 5">
    <name type="scientific">Ditylenchus destructor</name>
    <dbReference type="NCBI Taxonomy" id="166010"/>
    <lineage>
        <taxon>Eukaryota</taxon>
        <taxon>Metazoa</taxon>
        <taxon>Ecdysozoa</taxon>
        <taxon>Nematoda</taxon>
        <taxon>Chromadorea</taxon>
        <taxon>Rhabditida</taxon>
        <taxon>Tylenchina</taxon>
        <taxon>Tylenchomorpha</taxon>
        <taxon>Sphaerularioidea</taxon>
        <taxon>Anguinidae</taxon>
        <taxon>Anguininae</taxon>
        <taxon>Ditylenchus</taxon>
    </lineage>
</organism>
<comment type="caution">
    <text evidence="4">The sequence shown here is derived from an EMBL/GenBank/DDBJ whole genome shotgun (WGS) entry which is preliminary data.</text>
</comment>
<accession>A0AAD4NDA2</accession>
<dbReference type="PANTHER" id="PTHR37435:SF3">
    <property type="entry name" value="DUMPY: SHORTER THAN WILD-TYPE"/>
    <property type="match status" value="1"/>
</dbReference>
<feature type="domain" description="aECM cysteine-cradle" evidence="3">
    <location>
        <begin position="860"/>
        <end position="912"/>
    </location>
</feature>
<dbReference type="EMBL" id="JAKKPZ010000001">
    <property type="protein sequence ID" value="KAI1728022.1"/>
    <property type="molecule type" value="Genomic_DNA"/>
</dbReference>
<protein>
    <recommendedName>
        <fullName evidence="3">aECM cysteine-cradle domain-containing protein</fullName>
    </recommendedName>
</protein>
<feature type="region of interest" description="Disordered" evidence="1">
    <location>
        <begin position="299"/>
        <end position="330"/>
    </location>
</feature>